<dbReference type="STRING" id="1219360.GCA_001571305_00219"/>
<gene>
    <name evidence="3" type="ORF">EpCFBP13511_12360</name>
    <name evidence="2" type="ORF">IFT93_21610</name>
</gene>
<dbReference type="Proteomes" id="UP000306393">
    <property type="component" value="Unassembled WGS sequence"/>
</dbReference>
<dbReference type="AlphaFoldDB" id="A0A4U3F911"/>
<comment type="caution">
    <text evidence="3">The sequence shown here is derived from an EMBL/GenBank/DDBJ whole genome shotgun (WGS) entry which is preliminary data.</text>
</comment>
<reference evidence="3 4" key="1">
    <citation type="journal article" date="2019" name="Sci. Rep.">
        <title>Differences in resource use lead to coexistence of seed-transmitted microbial populations.</title>
        <authorList>
            <person name="Torres-Cortes G."/>
            <person name="Garcia B.J."/>
            <person name="Compant S."/>
            <person name="Rezki S."/>
            <person name="Jones P."/>
            <person name="Preveaux A."/>
            <person name="Briand M."/>
            <person name="Roulet A."/>
            <person name="Bouchez O."/>
            <person name="Jacobson D."/>
            <person name="Barret M."/>
        </authorList>
    </citation>
    <scope>NUCLEOTIDE SEQUENCE [LARGE SCALE GENOMIC DNA]</scope>
    <source>
        <strain evidence="3 4">CFBP13511</strain>
    </source>
</reference>
<proteinExistence type="predicted"/>
<dbReference type="InterPro" id="IPR041013">
    <property type="entry name" value="AOC-like"/>
</dbReference>
<dbReference type="EMBL" id="QGAC01000010">
    <property type="protein sequence ID" value="TKJ90061.1"/>
    <property type="molecule type" value="Genomic_DNA"/>
</dbReference>
<organism evidence="3 4">
    <name type="scientific">Erwinia persicina</name>
    <dbReference type="NCBI Taxonomy" id="55211"/>
    <lineage>
        <taxon>Bacteria</taxon>
        <taxon>Pseudomonadati</taxon>
        <taxon>Pseudomonadota</taxon>
        <taxon>Gammaproteobacteria</taxon>
        <taxon>Enterobacterales</taxon>
        <taxon>Erwiniaceae</taxon>
        <taxon>Erwinia</taxon>
    </lineage>
</organism>
<dbReference type="GO" id="GO:0016853">
    <property type="term" value="F:isomerase activity"/>
    <property type="evidence" value="ECO:0007669"/>
    <property type="project" value="InterPro"/>
</dbReference>
<sequence length="169" mass="18397">MLANWVRAELDKGLTVSDVEEKLASNKGYKNATVISVTEMANIHFNAKTQNGPTVGDANSHVDQFIDDQGKPAGTMTGSGWKIAALADDSVVSYYHETAETPQGRIETSGIWNSSAIWASQWQSLLAVGVSGDVMGKVGVRQLYQEIPREKYRTLLVLVPLDQIKTLTS</sequence>
<keyword evidence="5" id="KW-1185">Reference proteome</keyword>
<evidence type="ECO:0000259" key="1">
    <source>
        <dbReference type="Pfam" id="PF18678"/>
    </source>
</evidence>
<dbReference type="Pfam" id="PF18678">
    <property type="entry name" value="AOC_like"/>
    <property type="match status" value="1"/>
</dbReference>
<dbReference type="RefSeq" id="WP_191931258.1">
    <property type="nucleotide sequence ID" value="NZ_CP101613.1"/>
</dbReference>
<dbReference type="GO" id="GO:0017000">
    <property type="term" value="P:antibiotic biosynthetic process"/>
    <property type="evidence" value="ECO:0007669"/>
    <property type="project" value="InterPro"/>
</dbReference>
<evidence type="ECO:0000313" key="5">
    <source>
        <dbReference type="Proteomes" id="UP000661012"/>
    </source>
</evidence>
<protein>
    <recommendedName>
        <fullName evidence="1">Allene oxide cyclase barrel-like domain-containing protein</fullName>
    </recommendedName>
</protein>
<accession>A0A4U3F911</accession>
<evidence type="ECO:0000313" key="4">
    <source>
        <dbReference type="Proteomes" id="UP000306393"/>
    </source>
</evidence>
<evidence type="ECO:0000313" key="3">
    <source>
        <dbReference type="EMBL" id="TKJ90061.1"/>
    </source>
</evidence>
<feature type="domain" description="Allene oxide cyclase barrel-like" evidence="1">
    <location>
        <begin position="48"/>
        <end position="158"/>
    </location>
</feature>
<reference evidence="2 5" key="2">
    <citation type="journal article" date="2020" name="FEMS Microbiol. Ecol.">
        <title>Temporal dynamics of bacterial communities during seed development and maturation.</title>
        <authorList>
            <person name="Chesneau G."/>
            <person name="Torres-Cortes G."/>
            <person name="Briand M."/>
            <person name="Darrasse A."/>
            <person name="Preveaux A."/>
            <person name="Marais C."/>
            <person name="Jacques M.A."/>
            <person name="Shade A."/>
            <person name="Barret M."/>
        </authorList>
    </citation>
    <scope>NUCLEOTIDE SEQUENCE [LARGE SCALE GENOMIC DNA]</scope>
    <source>
        <strain evidence="2 5">CFBP13732</strain>
    </source>
</reference>
<name>A0A4U3F911_9GAMM</name>
<dbReference type="Proteomes" id="UP000661012">
    <property type="component" value="Unassembled WGS sequence"/>
</dbReference>
<dbReference type="EMBL" id="JACYNN010000029">
    <property type="protein sequence ID" value="MBD8108970.1"/>
    <property type="molecule type" value="Genomic_DNA"/>
</dbReference>
<evidence type="ECO:0000313" key="2">
    <source>
        <dbReference type="EMBL" id="MBD8108970.1"/>
    </source>
</evidence>